<name>A0A1M5T0I5_9BACI</name>
<dbReference type="AlphaFoldDB" id="A0A1M5T0I5"/>
<dbReference type="GO" id="GO:0016810">
    <property type="term" value="F:hydrolase activity, acting on carbon-nitrogen (but not peptide) bonds"/>
    <property type="evidence" value="ECO:0007669"/>
    <property type="project" value="InterPro"/>
</dbReference>
<dbReference type="OrthoDB" id="9776488at2"/>
<dbReference type="InterPro" id="IPR032466">
    <property type="entry name" value="Metal_Hydrolase"/>
</dbReference>
<dbReference type="RefSeq" id="WP_073008080.1">
    <property type="nucleotide sequence ID" value="NZ_FQXD01000007.1"/>
</dbReference>
<feature type="domain" description="Amidohydrolase-related" evidence="1">
    <location>
        <begin position="53"/>
        <end position="381"/>
    </location>
</feature>
<dbReference type="GO" id="GO:0019700">
    <property type="term" value="P:organic phosphonate catabolic process"/>
    <property type="evidence" value="ECO:0007669"/>
    <property type="project" value="InterPro"/>
</dbReference>
<dbReference type="PIRSF" id="PIRSF038971">
    <property type="entry name" value="PhnM"/>
    <property type="match status" value="1"/>
</dbReference>
<dbReference type="PANTHER" id="PTHR43135:SF3">
    <property type="entry name" value="ALPHA-D-RIBOSE 1-METHYLPHOSPHONATE 5-TRIPHOSPHATE DIPHOSPHATASE"/>
    <property type="match status" value="1"/>
</dbReference>
<dbReference type="InterPro" id="IPR011059">
    <property type="entry name" value="Metal-dep_hydrolase_composite"/>
</dbReference>
<evidence type="ECO:0000313" key="2">
    <source>
        <dbReference type="EMBL" id="SHH44215.1"/>
    </source>
</evidence>
<dbReference type="EMBL" id="FQXD01000007">
    <property type="protein sequence ID" value="SHH44215.1"/>
    <property type="molecule type" value="Genomic_DNA"/>
</dbReference>
<reference evidence="3" key="1">
    <citation type="submission" date="2016-11" db="EMBL/GenBank/DDBJ databases">
        <authorList>
            <person name="Varghese N."/>
            <person name="Submissions S."/>
        </authorList>
    </citation>
    <scope>NUCLEOTIDE SEQUENCE [LARGE SCALE GENOMIC DNA]</scope>
    <source>
        <strain evidence="3">CGMCC 1.6496</strain>
    </source>
</reference>
<dbReference type="PANTHER" id="PTHR43135">
    <property type="entry name" value="ALPHA-D-RIBOSE 1-METHYLPHOSPHONATE 5-TRIPHOSPHATE DIPHOSPHATASE"/>
    <property type="match status" value="1"/>
</dbReference>
<sequence length="393" mass="44016">MYVIHNGNVITEETILENYAVVVEGDTIQAIVPEAEIDNYAHAEKINANGGFISPGFIDIHSDYIETLASPRPTSVMDFNISLREAEKILVGHGITTMFHSLSFYREDAFDHKPIRQPENVQRMVDAIANTHHELHLIRHRLHARFEIDNILEVDRLIRNMEADKVHLLSFMDHTPGQGQYRDLEVYRETLQGYRNLSNEAVQTIIQERQNVECMTIERMQEVAELAISKGIAVASHDDDNVDKLHLVQSFGTTISEFPITMEIAKKAKELGLKTIAGAPNVLLGGSHSGNLSAAEAIKEDCIDILCSDYYPAALLHAIFSLSENDGNNLHDMFMKVTLNPAKAVRMDDEIGSIKPGKKADMLVIERMDDGYPMLTATMVNGALITTTNYRMN</sequence>
<proteinExistence type="predicted"/>
<dbReference type="SUPFAM" id="SSF51556">
    <property type="entry name" value="Metallo-dependent hydrolases"/>
    <property type="match status" value="1"/>
</dbReference>
<dbReference type="CDD" id="cd01306">
    <property type="entry name" value="PhnM"/>
    <property type="match status" value="1"/>
</dbReference>
<dbReference type="NCBIfam" id="NF011987">
    <property type="entry name" value="PRK15446.2-3"/>
    <property type="match status" value="1"/>
</dbReference>
<dbReference type="InterPro" id="IPR006680">
    <property type="entry name" value="Amidohydro-rel"/>
</dbReference>
<dbReference type="Gene3D" id="2.30.40.10">
    <property type="entry name" value="Urease, subunit C, domain 1"/>
    <property type="match status" value="2"/>
</dbReference>
<dbReference type="NCBIfam" id="NF011990">
    <property type="entry name" value="PRK15446.2-6"/>
    <property type="match status" value="1"/>
</dbReference>
<protein>
    <submittedName>
        <fullName evidence="2">Alpha-D-ribose 1-methylphosphonate 5-triphosphate diphosphatase</fullName>
    </submittedName>
</protein>
<evidence type="ECO:0000259" key="1">
    <source>
        <dbReference type="Pfam" id="PF01979"/>
    </source>
</evidence>
<dbReference type="SUPFAM" id="SSF51338">
    <property type="entry name" value="Composite domain of metallo-dependent hydrolases"/>
    <property type="match status" value="1"/>
</dbReference>
<dbReference type="InterPro" id="IPR051781">
    <property type="entry name" value="Metallo-dep_Hydrolase"/>
</dbReference>
<dbReference type="NCBIfam" id="TIGR02318">
    <property type="entry name" value="phosphono_phnM"/>
    <property type="match status" value="1"/>
</dbReference>
<evidence type="ECO:0000313" key="3">
    <source>
        <dbReference type="Proteomes" id="UP000184079"/>
    </source>
</evidence>
<keyword evidence="3" id="KW-1185">Reference proteome</keyword>
<accession>A0A1M5T0I5</accession>
<dbReference type="Pfam" id="PF22643">
    <property type="entry name" value="NagA_N"/>
    <property type="match status" value="1"/>
</dbReference>
<organism evidence="2 3">
    <name type="scientific">Virgibacillus chiguensis</name>
    <dbReference type="NCBI Taxonomy" id="411959"/>
    <lineage>
        <taxon>Bacteria</taxon>
        <taxon>Bacillati</taxon>
        <taxon>Bacillota</taxon>
        <taxon>Bacilli</taxon>
        <taxon>Bacillales</taxon>
        <taxon>Bacillaceae</taxon>
        <taxon>Virgibacillus</taxon>
    </lineage>
</organism>
<gene>
    <name evidence="2" type="ORF">SAMN05421807_10771</name>
</gene>
<dbReference type="Pfam" id="PF01979">
    <property type="entry name" value="Amidohydro_1"/>
    <property type="match status" value="1"/>
</dbReference>
<dbReference type="Proteomes" id="UP000184079">
    <property type="component" value="Unassembled WGS sequence"/>
</dbReference>
<dbReference type="NCBIfam" id="NF011984">
    <property type="entry name" value="PRK15446.1-5"/>
    <property type="match status" value="1"/>
</dbReference>
<dbReference type="InterPro" id="IPR012696">
    <property type="entry name" value="PhnM"/>
</dbReference>